<reference evidence="4" key="1">
    <citation type="submission" date="2020-02" db="EMBL/GenBank/DDBJ databases">
        <authorList>
            <person name="Meier V. D."/>
        </authorList>
    </citation>
    <scope>NUCLEOTIDE SEQUENCE</scope>
    <source>
        <strain evidence="4">AVDCRST_MAG81</strain>
    </source>
</reference>
<dbReference type="EMBL" id="CADCWO010000087">
    <property type="protein sequence ID" value="CAA9570199.1"/>
    <property type="molecule type" value="Genomic_DNA"/>
</dbReference>
<evidence type="ECO:0000256" key="2">
    <source>
        <dbReference type="SAM" id="MobiDB-lite"/>
    </source>
</evidence>
<evidence type="ECO:0000256" key="3">
    <source>
        <dbReference type="SAM" id="Phobius"/>
    </source>
</evidence>
<keyword evidence="3" id="KW-1133">Transmembrane helix</keyword>
<accession>A0A6J4VAR7</accession>
<keyword evidence="3" id="KW-0472">Membrane</keyword>
<keyword evidence="3" id="KW-0812">Transmembrane</keyword>
<feature type="region of interest" description="Disordered" evidence="2">
    <location>
        <begin position="1"/>
        <end position="20"/>
    </location>
</feature>
<protein>
    <submittedName>
        <fullName evidence="4">Uncharacterized protein</fullName>
    </submittedName>
</protein>
<feature type="compositionally biased region" description="Polar residues" evidence="2">
    <location>
        <begin position="1"/>
        <end position="13"/>
    </location>
</feature>
<evidence type="ECO:0000256" key="1">
    <source>
        <dbReference type="SAM" id="Coils"/>
    </source>
</evidence>
<name>A0A6J4VAR7_9CYAN</name>
<organism evidence="4">
    <name type="scientific">uncultured Synechococcales cyanobacterium</name>
    <dbReference type="NCBI Taxonomy" id="1936017"/>
    <lineage>
        <taxon>Bacteria</taxon>
        <taxon>Bacillati</taxon>
        <taxon>Cyanobacteriota</taxon>
        <taxon>Cyanophyceae</taxon>
        <taxon>Synechococcales</taxon>
        <taxon>environmental samples</taxon>
    </lineage>
</organism>
<proteinExistence type="predicted"/>
<sequence length="167" mass="18416">MSDTPTLNSSTANFPIHADHTVATEADQNKPATLEKQRIITLSHELQRIYTWFGALAGSSVILAATLTGLIIWLKQGQQQLEQQVSSLAAAKAETNRVKTLETQVNLLNQRVPKELTSQIKGTQTQLRKLQAGLDQVNAKAVTREEMNEKFSDTLKGINQKPNSPAR</sequence>
<keyword evidence="1" id="KW-0175">Coiled coil</keyword>
<feature type="transmembrane region" description="Helical" evidence="3">
    <location>
        <begin position="49"/>
        <end position="74"/>
    </location>
</feature>
<dbReference type="AlphaFoldDB" id="A0A6J4VAR7"/>
<evidence type="ECO:0000313" key="4">
    <source>
        <dbReference type="EMBL" id="CAA9570199.1"/>
    </source>
</evidence>
<feature type="coiled-coil region" evidence="1">
    <location>
        <begin position="74"/>
        <end position="140"/>
    </location>
</feature>
<gene>
    <name evidence="4" type="ORF">AVDCRST_MAG81-1644</name>
</gene>